<dbReference type="RefSeq" id="WP_341397955.1">
    <property type="nucleotide sequence ID" value="NZ_JBBUTI010000003.1"/>
</dbReference>
<dbReference type="Gene3D" id="2.60.120.200">
    <property type="match status" value="1"/>
</dbReference>
<dbReference type="GO" id="GO:0016829">
    <property type="term" value="F:lyase activity"/>
    <property type="evidence" value="ECO:0007669"/>
    <property type="project" value="UniProtKB-KW"/>
</dbReference>
<evidence type="ECO:0000313" key="2">
    <source>
        <dbReference type="Proteomes" id="UP001379945"/>
    </source>
</evidence>
<accession>A0ABU9C1E2</accession>
<protein>
    <submittedName>
        <fullName evidence="1">Heparin lyase I family protein</fullName>
    </submittedName>
</protein>
<evidence type="ECO:0000313" key="1">
    <source>
        <dbReference type="EMBL" id="MEK8045672.1"/>
    </source>
</evidence>
<dbReference type="Pfam" id="PF14099">
    <property type="entry name" value="Polysacc_lyase"/>
    <property type="match status" value="1"/>
</dbReference>
<proteinExistence type="predicted"/>
<dbReference type="InterPro" id="IPR025975">
    <property type="entry name" value="Polysacc_lyase"/>
</dbReference>
<sequence>MNQAMPLAEKAQLEMGEVLHGHPEHAERQLVVLYEGVRAIKRLINAQIWARLSLQKVWTILVIGVSPSLGYAQSNVRSVENLDAELKQGYKIQASEQEAAKLQNTREQGAVVQFTLSPKAEKVANGWRVEYRGTTAPINTGKPIWYAFSYYQTADWLKWKKPVVIGQVHTAQPGPITVPPPLGLMVRGGILNVVLHSTNSSPLMIAKDQNRLIPRKVVPTGPAKPGEWTCVLVRAVWSSEPGQGELAVWRDSKQVIDSMNVANAYPTPLGMYPKFGLYAYDGVDANDMVLEADVVRVLDGKLTPDQVRQRARCAAH</sequence>
<gene>
    <name evidence="1" type="ORF">AACH00_04855</name>
</gene>
<dbReference type="EMBL" id="JBBUTI010000003">
    <property type="protein sequence ID" value="MEK8045672.1"/>
    <property type="molecule type" value="Genomic_DNA"/>
</dbReference>
<reference evidence="1 2" key="1">
    <citation type="submission" date="2024-04" db="EMBL/GenBank/DDBJ databases">
        <title>Novel species of the genus Ideonella isolated from streams.</title>
        <authorList>
            <person name="Lu H."/>
        </authorList>
    </citation>
    <scope>NUCLEOTIDE SEQUENCE [LARGE SCALE GENOMIC DNA]</scope>
    <source>
        <strain evidence="1 2">LYT19W</strain>
    </source>
</reference>
<comment type="caution">
    <text evidence="1">The sequence shown here is derived from an EMBL/GenBank/DDBJ whole genome shotgun (WGS) entry which is preliminary data.</text>
</comment>
<organism evidence="1 2">
    <name type="scientific">Ideonella margarita</name>
    <dbReference type="NCBI Taxonomy" id="2984191"/>
    <lineage>
        <taxon>Bacteria</taxon>
        <taxon>Pseudomonadati</taxon>
        <taxon>Pseudomonadota</taxon>
        <taxon>Betaproteobacteria</taxon>
        <taxon>Burkholderiales</taxon>
        <taxon>Sphaerotilaceae</taxon>
        <taxon>Ideonella</taxon>
    </lineage>
</organism>
<name>A0ABU9C1E2_9BURK</name>
<keyword evidence="2" id="KW-1185">Reference proteome</keyword>
<dbReference type="Proteomes" id="UP001379945">
    <property type="component" value="Unassembled WGS sequence"/>
</dbReference>
<keyword evidence="1" id="KW-0456">Lyase</keyword>